<dbReference type="InterPro" id="IPR005720">
    <property type="entry name" value="Dihydroorotate_DH_cat"/>
</dbReference>
<evidence type="ECO:0000256" key="4">
    <source>
        <dbReference type="ARBA" id="ARBA00012791"/>
    </source>
</evidence>
<dbReference type="PANTHER" id="PTHR48109:SF4">
    <property type="entry name" value="DIHYDROOROTATE DEHYDROGENASE (QUINONE), MITOCHONDRIAL"/>
    <property type="match status" value="1"/>
</dbReference>
<feature type="domain" description="Dihydroorotate dehydrogenase catalytic" evidence="17">
    <location>
        <begin position="88"/>
        <end position="380"/>
    </location>
</feature>
<dbReference type="Pfam" id="PF01180">
    <property type="entry name" value="DHO_dh"/>
    <property type="match status" value="1"/>
</dbReference>
<reference evidence="18" key="1">
    <citation type="submission" date="2023-11" db="EMBL/GenBank/DDBJ databases">
        <title>Genome assemblies of two species of porcelain crab, Petrolisthes cinctipes and Petrolisthes manimaculis (Anomura: Porcellanidae).</title>
        <authorList>
            <person name="Angst P."/>
        </authorList>
    </citation>
    <scope>NUCLEOTIDE SEQUENCE</scope>
    <source>
        <strain evidence="18">PB745_02</strain>
        <tissue evidence="18">Gill</tissue>
    </source>
</reference>
<comment type="cofactor">
    <cofactor evidence="16">
        <name>FMN</name>
        <dbReference type="ChEBI" id="CHEBI:58210"/>
    </cofactor>
    <text evidence="16">Binds 1 FMN per subunit.</text>
</comment>
<comment type="pathway">
    <text evidence="2 16">Pyrimidine metabolism; UMP biosynthesis via de novo pathway; orotate from (S)-dihydroorotate (quinone route): step 1/1.</text>
</comment>
<evidence type="ECO:0000256" key="7">
    <source>
        <dbReference type="ARBA" id="ARBA00022643"/>
    </source>
</evidence>
<evidence type="ECO:0000256" key="2">
    <source>
        <dbReference type="ARBA" id="ARBA00005161"/>
    </source>
</evidence>
<evidence type="ECO:0000256" key="13">
    <source>
        <dbReference type="ARBA" id="ARBA00023128"/>
    </source>
</evidence>
<comment type="similarity">
    <text evidence="3 16">Belongs to the dihydroorotate dehydrogenase family. Type 2 subfamily.</text>
</comment>
<dbReference type="FunFam" id="3.20.20.70:FF:000066">
    <property type="entry name" value="Dihydroorotate dehydrogenase (quinone), mitochondrial"/>
    <property type="match status" value="1"/>
</dbReference>
<keyword evidence="12 16" id="KW-0560">Oxidoreductase</keyword>
<comment type="caution">
    <text evidence="18">The sequence shown here is derived from an EMBL/GenBank/DDBJ whole genome shotgun (WGS) entry which is preliminary data.</text>
</comment>
<dbReference type="PROSITE" id="PS00911">
    <property type="entry name" value="DHODEHASE_1"/>
    <property type="match status" value="1"/>
</dbReference>
<evidence type="ECO:0000256" key="14">
    <source>
        <dbReference type="ARBA" id="ARBA00023136"/>
    </source>
</evidence>
<keyword evidence="11 16" id="KW-1133">Transmembrane helix</keyword>
<evidence type="ECO:0000256" key="9">
    <source>
        <dbReference type="ARBA" id="ARBA00022792"/>
    </source>
</evidence>
<dbReference type="EC" id="1.3.5.2" evidence="4 16"/>
<dbReference type="NCBIfam" id="TIGR01036">
    <property type="entry name" value="pyrD_sub2"/>
    <property type="match status" value="1"/>
</dbReference>
<dbReference type="CDD" id="cd04738">
    <property type="entry name" value="DHOD_2_like"/>
    <property type="match status" value="1"/>
</dbReference>
<evidence type="ECO:0000256" key="15">
    <source>
        <dbReference type="ARBA" id="ARBA00048639"/>
    </source>
</evidence>
<evidence type="ECO:0000313" key="19">
    <source>
        <dbReference type="Proteomes" id="UP001292094"/>
    </source>
</evidence>
<name>A0AAE1NPT7_9EUCA</name>
<comment type="catalytic activity">
    <reaction evidence="15 16">
        <text>(S)-dihydroorotate + a quinone = orotate + a quinol</text>
        <dbReference type="Rhea" id="RHEA:30187"/>
        <dbReference type="ChEBI" id="CHEBI:24646"/>
        <dbReference type="ChEBI" id="CHEBI:30839"/>
        <dbReference type="ChEBI" id="CHEBI:30864"/>
        <dbReference type="ChEBI" id="CHEBI:132124"/>
        <dbReference type="EC" id="1.3.5.2"/>
    </reaction>
</comment>
<evidence type="ECO:0000256" key="12">
    <source>
        <dbReference type="ARBA" id="ARBA00023002"/>
    </source>
</evidence>
<keyword evidence="14 16" id="KW-0472">Membrane</keyword>
<evidence type="ECO:0000256" key="3">
    <source>
        <dbReference type="ARBA" id="ARBA00005359"/>
    </source>
</evidence>
<dbReference type="PANTHER" id="PTHR48109">
    <property type="entry name" value="DIHYDROOROTATE DEHYDROGENASE (QUINONE), MITOCHONDRIAL-RELATED"/>
    <property type="match status" value="1"/>
</dbReference>
<evidence type="ECO:0000259" key="17">
    <source>
        <dbReference type="Pfam" id="PF01180"/>
    </source>
</evidence>
<evidence type="ECO:0000313" key="18">
    <source>
        <dbReference type="EMBL" id="KAK4293099.1"/>
    </source>
</evidence>
<sequence length="399" mass="43284">MAGSFMRYFNNKIIKKKLSDIIKVGVGGAITFVSLNIYFQNDKFYDNLVMPVFRHLDPEMAHSLAVTAAKYKLIPQFKLEESKLLGSLVFGLHFRSPFGLAAGFDKNGEAVEGLSRMGFGFVEVGSVTPQPQPGNAKPRVFRLTPDQAIINRYGFNSDGHDAVYERLSHLPPPGQRQAILGINLGKNKTSQDALADYTAGVHKFGSIADYLVINISSPNTPGLRDLQQRQELEKLLKGVLEARDSLPSQHKPPVLLKVAPDISDTEKQQIAIVAINYKVDGLVVSNTTISRPAALQSPHKEETGGLSGAPLKSLATATIKDMYQLTKGSVPIIGVGGVASGQDAYEKIRAGASLIQLYTGLIYTGPQLIPRATHELEQLLRDDDFSSVAEAVGVDSKKS</sequence>
<dbReference type="SUPFAM" id="SSF51395">
    <property type="entry name" value="FMN-linked oxidoreductases"/>
    <property type="match status" value="1"/>
</dbReference>
<keyword evidence="9 16" id="KW-0999">Mitochondrion inner membrane</keyword>
<evidence type="ECO:0000256" key="8">
    <source>
        <dbReference type="ARBA" id="ARBA00022692"/>
    </source>
</evidence>
<dbReference type="GO" id="GO:0106430">
    <property type="term" value="F:dihydroorotate dehydrogenase (quinone) activity"/>
    <property type="evidence" value="ECO:0007669"/>
    <property type="project" value="UniProtKB-EC"/>
</dbReference>
<keyword evidence="10" id="KW-0809">Transit peptide</keyword>
<dbReference type="GO" id="GO:0005743">
    <property type="term" value="C:mitochondrial inner membrane"/>
    <property type="evidence" value="ECO:0007669"/>
    <property type="project" value="UniProtKB-SubCell"/>
</dbReference>
<gene>
    <name evidence="18" type="ORF">Pmani_034173</name>
</gene>
<protein>
    <recommendedName>
        <fullName evidence="5 16">Dihydroorotate dehydrogenase (quinone), mitochondrial</fullName>
        <shortName evidence="16">DHOdehase</shortName>
        <ecNumber evidence="4 16">1.3.5.2</ecNumber>
    </recommendedName>
</protein>
<evidence type="ECO:0000256" key="5">
    <source>
        <dbReference type="ARBA" id="ARBA00017599"/>
    </source>
</evidence>
<dbReference type="GO" id="GO:0009220">
    <property type="term" value="P:pyrimidine ribonucleotide biosynthetic process"/>
    <property type="evidence" value="ECO:0007669"/>
    <property type="project" value="TreeGrafter"/>
</dbReference>
<keyword evidence="19" id="KW-1185">Reference proteome</keyword>
<evidence type="ECO:0000256" key="10">
    <source>
        <dbReference type="ARBA" id="ARBA00022946"/>
    </source>
</evidence>
<evidence type="ECO:0000256" key="6">
    <source>
        <dbReference type="ARBA" id="ARBA00022630"/>
    </source>
</evidence>
<dbReference type="InterPro" id="IPR050074">
    <property type="entry name" value="DHO_dehydrogenase"/>
</dbReference>
<dbReference type="NCBIfam" id="NF003645">
    <property type="entry name" value="PRK05286.1-2"/>
    <property type="match status" value="1"/>
</dbReference>
<dbReference type="InterPro" id="IPR013785">
    <property type="entry name" value="Aldolase_TIM"/>
</dbReference>
<keyword evidence="8 16" id="KW-0812">Transmembrane</keyword>
<feature type="transmembrane region" description="Helical" evidence="16">
    <location>
        <begin position="21"/>
        <end position="39"/>
    </location>
</feature>
<dbReference type="InterPro" id="IPR001295">
    <property type="entry name" value="Dihydroorotate_DH_CS"/>
</dbReference>
<dbReference type="AlphaFoldDB" id="A0AAE1NPT7"/>
<organism evidence="18 19">
    <name type="scientific">Petrolisthes manimaculis</name>
    <dbReference type="NCBI Taxonomy" id="1843537"/>
    <lineage>
        <taxon>Eukaryota</taxon>
        <taxon>Metazoa</taxon>
        <taxon>Ecdysozoa</taxon>
        <taxon>Arthropoda</taxon>
        <taxon>Crustacea</taxon>
        <taxon>Multicrustacea</taxon>
        <taxon>Malacostraca</taxon>
        <taxon>Eumalacostraca</taxon>
        <taxon>Eucarida</taxon>
        <taxon>Decapoda</taxon>
        <taxon>Pleocyemata</taxon>
        <taxon>Anomura</taxon>
        <taxon>Galatheoidea</taxon>
        <taxon>Porcellanidae</taxon>
        <taxon>Petrolisthes</taxon>
    </lineage>
</organism>
<comment type="subcellular location">
    <subcellularLocation>
        <location evidence="1 16">Mitochondrion inner membrane</location>
        <topology evidence="1 16">Single-pass membrane protein</topology>
    </subcellularLocation>
</comment>
<evidence type="ECO:0000256" key="1">
    <source>
        <dbReference type="ARBA" id="ARBA00004434"/>
    </source>
</evidence>
<keyword evidence="7 16" id="KW-0288">FMN</keyword>
<dbReference type="GO" id="GO:0006207">
    <property type="term" value="P:'de novo' pyrimidine nucleobase biosynthetic process"/>
    <property type="evidence" value="ECO:0007669"/>
    <property type="project" value="InterPro"/>
</dbReference>
<dbReference type="Proteomes" id="UP001292094">
    <property type="component" value="Unassembled WGS sequence"/>
</dbReference>
<evidence type="ECO:0000256" key="16">
    <source>
        <dbReference type="RuleBase" id="RU361255"/>
    </source>
</evidence>
<dbReference type="NCBIfam" id="NF003652">
    <property type="entry name" value="PRK05286.2-5"/>
    <property type="match status" value="1"/>
</dbReference>
<dbReference type="InterPro" id="IPR005719">
    <property type="entry name" value="Dihydroorotate_DH_2"/>
</dbReference>
<accession>A0AAE1NPT7</accession>
<dbReference type="HAMAP" id="MF_00225">
    <property type="entry name" value="DHO_dh_type2"/>
    <property type="match status" value="1"/>
</dbReference>
<dbReference type="PROSITE" id="PS00912">
    <property type="entry name" value="DHODEHASE_2"/>
    <property type="match status" value="1"/>
</dbReference>
<evidence type="ECO:0000256" key="11">
    <source>
        <dbReference type="ARBA" id="ARBA00022989"/>
    </source>
</evidence>
<dbReference type="EMBL" id="JAWZYT010004639">
    <property type="protein sequence ID" value="KAK4293099.1"/>
    <property type="molecule type" value="Genomic_DNA"/>
</dbReference>
<proteinExistence type="inferred from homology"/>
<keyword evidence="13 16" id="KW-0496">Mitochondrion</keyword>
<dbReference type="Gene3D" id="3.20.20.70">
    <property type="entry name" value="Aldolase class I"/>
    <property type="match status" value="1"/>
</dbReference>
<keyword evidence="6 16" id="KW-0285">Flavoprotein</keyword>